<feature type="domain" description="Metallo-beta-lactamase" evidence="10">
    <location>
        <begin position="128"/>
        <end position="353"/>
    </location>
</feature>
<gene>
    <name evidence="11" type="ORF">SAMN04488498_10849</name>
</gene>
<keyword evidence="2" id="KW-0479">Metal-binding</keyword>
<dbReference type="InterPro" id="IPR038536">
    <property type="entry name" value="Alkyl/aryl-sulf_dimr_sf"/>
</dbReference>
<dbReference type="InterPro" id="IPR052195">
    <property type="entry name" value="Bact_Alkyl/Aryl-Sulfatase"/>
</dbReference>
<dbReference type="Gene3D" id="3.60.15.30">
    <property type="entry name" value="Metallo-beta-lactamase domain"/>
    <property type="match status" value="1"/>
</dbReference>
<dbReference type="GO" id="GO:0046983">
    <property type="term" value="F:protein dimerization activity"/>
    <property type="evidence" value="ECO:0007669"/>
    <property type="project" value="InterPro"/>
</dbReference>
<dbReference type="Pfam" id="PF14864">
    <property type="entry name" value="Alkyl_sulf_C"/>
    <property type="match status" value="1"/>
</dbReference>
<dbReference type="SUPFAM" id="SSF55718">
    <property type="entry name" value="SCP-like"/>
    <property type="match status" value="1"/>
</dbReference>
<feature type="signal peptide" evidence="9">
    <location>
        <begin position="1"/>
        <end position="22"/>
    </location>
</feature>
<dbReference type="InterPro" id="IPR029229">
    <property type="entry name" value="Alkyl_sulf_C"/>
</dbReference>
<dbReference type="GO" id="GO:0046872">
    <property type="term" value="F:metal ion binding"/>
    <property type="evidence" value="ECO:0007669"/>
    <property type="project" value="UniProtKB-KW"/>
</dbReference>
<keyword evidence="12" id="KW-1185">Reference proteome</keyword>
<keyword evidence="3" id="KW-0378">Hydrolase</keyword>
<dbReference type="Pfam" id="PF14863">
    <property type="entry name" value="Alkyl_sulf_dimr"/>
    <property type="match status" value="1"/>
</dbReference>
<dbReference type="InterPro" id="IPR044097">
    <property type="entry name" value="Bds1/SdsA1_MBL-fold"/>
</dbReference>
<comment type="similarity">
    <text evidence="5">Belongs to the metallo-beta-lactamase superfamily. Type III sulfatase family.</text>
</comment>
<evidence type="ECO:0000256" key="5">
    <source>
        <dbReference type="ARBA" id="ARBA00033751"/>
    </source>
</evidence>
<accession>A0A1I4AFU6</accession>
<evidence type="ECO:0000313" key="11">
    <source>
        <dbReference type="EMBL" id="SFK55322.1"/>
    </source>
</evidence>
<comment type="cofactor">
    <cofactor evidence="1">
        <name>Zn(2+)</name>
        <dbReference type="ChEBI" id="CHEBI:29105"/>
    </cofactor>
</comment>
<dbReference type="InterPro" id="IPR036527">
    <property type="entry name" value="SCP2_sterol-bd_dom_sf"/>
</dbReference>
<evidence type="ECO:0000256" key="7">
    <source>
        <dbReference type="ARBA" id="ARBA00068034"/>
    </source>
</evidence>
<dbReference type="InterPro" id="IPR001279">
    <property type="entry name" value="Metallo-B-lactamas"/>
</dbReference>
<evidence type="ECO:0000313" key="12">
    <source>
        <dbReference type="Proteomes" id="UP000323300"/>
    </source>
</evidence>
<evidence type="ECO:0000256" key="6">
    <source>
        <dbReference type="ARBA" id="ARBA00066568"/>
    </source>
</evidence>
<dbReference type="SMART" id="SM00849">
    <property type="entry name" value="Lactamase_B"/>
    <property type="match status" value="1"/>
</dbReference>
<dbReference type="Proteomes" id="UP000323300">
    <property type="component" value="Unassembled WGS sequence"/>
</dbReference>
<dbReference type="EMBL" id="FOSL01000008">
    <property type="protein sequence ID" value="SFK55322.1"/>
    <property type="molecule type" value="Genomic_DNA"/>
</dbReference>
<dbReference type="Gene3D" id="3.30.1050.10">
    <property type="entry name" value="SCP2 sterol-binding domain"/>
    <property type="match status" value="1"/>
</dbReference>
<evidence type="ECO:0000256" key="2">
    <source>
        <dbReference type="ARBA" id="ARBA00022723"/>
    </source>
</evidence>
<name>A0A1I4AFU6_9HYPH</name>
<dbReference type="AlphaFoldDB" id="A0A1I4AFU6"/>
<dbReference type="InterPro" id="IPR036866">
    <property type="entry name" value="RibonucZ/Hydroxyglut_hydro"/>
</dbReference>
<dbReference type="InterPro" id="IPR029228">
    <property type="entry name" value="Alkyl_sulf_dimr"/>
</dbReference>
<dbReference type="RefSeq" id="WP_149760873.1">
    <property type="nucleotide sequence ID" value="NZ_BSPE01000048.1"/>
</dbReference>
<dbReference type="OrthoDB" id="9815874at2"/>
<reference evidence="11 12" key="1">
    <citation type="submission" date="2016-10" db="EMBL/GenBank/DDBJ databases">
        <authorList>
            <person name="Varghese N."/>
            <person name="Submissions S."/>
        </authorList>
    </citation>
    <scope>NUCLEOTIDE SEQUENCE [LARGE SCALE GENOMIC DNA]</scope>
    <source>
        <strain evidence="11 12">DSM 21822</strain>
    </source>
</reference>
<evidence type="ECO:0000256" key="4">
    <source>
        <dbReference type="ARBA" id="ARBA00022833"/>
    </source>
</evidence>
<keyword evidence="4" id="KW-0862">Zinc</keyword>
<dbReference type="SUPFAM" id="SSF56281">
    <property type="entry name" value="Metallo-hydrolase/oxidoreductase"/>
    <property type="match status" value="1"/>
</dbReference>
<dbReference type="PANTHER" id="PTHR43223">
    <property type="entry name" value="ALKYL/ARYL-SULFATASE"/>
    <property type="match status" value="1"/>
</dbReference>
<evidence type="ECO:0000256" key="9">
    <source>
        <dbReference type="SAM" id="SignalP"/>
    </source>
</evidence>
<dbReference type="GO" id="GO:0018741">
    <property type="term" value="F:linear primary-alkylsulfatase activity"/>
    <property type="evidence" value="ECO:0007669"/>
    <property type="project" value="UniProtKB-EC"/>
</dbReference>
<evidence type="ECO:0000256" key="8">
    <source>
        <dbReference type="ARBA" id="ARBA00075789"/>
    </source>
</evidence>
<dbReference type="Pfam" id="PF00753">
    <property type="entry name" value="Lactamase_B"/>
    <property type="match status" value="1"/>
</dbReference>
<feature type="chain" id="PRO_5009302497" description="Linear primary-alkylsulfatase" evidence="9">
    <location>
        <begin position="23"/>
        <end position="661"/>
    </location>
</feature>
<dbReference type="GO" id="GO:0018909">
    <property type="term" value="P:dodecyl sulfate metabolic process"/>
    <property type="evidence" value="ECO:0007669"/>
    <property type="project" value="InterPro"/>
</dbReference>
<dbReference type="FunFam" id="1.25.40.880:FF:000001">
    <property type="entry name" value="SDS hydrolase SdsA1"/>
    <property type="match status" value="1"/>
</dbReference>
<protein>
    <recommendedName>
        <fullName evidence="7">Linear primary-alkylsulfatase</fullName>
        <ecNumber evidence="6">3.1.6.21</ecNumber>
    </recommendedName>
    <alternativeName>
        <fullName evidence="8">Type III linear primary-alkylsulfatase</fullName>
    </alternativeName>
</protein>
<dbReference type="Gene3D" id="1.25.40.880">
    <property type="entry name" value="Alkyl sulfatase, dimerisation domain"/>
    <property type="match status" value="1"/>
</dbReference>
<sequence length="661" mass="73054">MIRKILWVSTAVVGLNCGAVLAQEATKPKDAEQATRDVHSRFLTELPFSDKADFDSASRGLIAPLPDGVIKDADGKLIWDMKTYETFMNSETAPDTVNPSLWRQERLNNYSGLFEVTKGIHQVRGFDLSNMTIIEGETGLIIIDPLISTATAAAGLKLYHEKVNQKPVVAVIYSHSHVDHYGGVKGVISEDDVKAGKVKVYAPSGFLEHAVVENVYAGNAMSRRAQYMYGALLPKDARGQVGTGLGKTTSSGEVTLIAPTDIIGAKGEATEKATIDGIEVEFQLTPGTEAPSEMNMFFPDLKALGAAENATHTLHNILTLRGAVVRDPLIWSKYLDDTIGLYADKVDVVFAQHHWPTWGADKIKPFLADQRDMYKYINDQTLRLLNIGLTPMEIAEELKTLPPHLATKWYNRDYYGSMSHNVRAVYQRYLGFYDGNPANLDPLQPVAAGKKYVEFMGGADKAVEMARESFKKGEFRWVAQVMNHVVFADPDNKDAKELLADALEQIGYQTENGTWRSVMLMGAFELRNGVPEGAFSTASPDTIKAMTLDMYFDYMGIRLNGEKAANLPETAFNWNFTDTKQQYAMTLRNGALTYRKGVQIPDAAVGLELTRTALDDVTLGKSTFEKEIESGNIKLTGDAAKFKELFGMLDTFDVMFNIVTP</sequence>
<dbReference type="PANTHER" id="PTHR43223:SF1">
    <property type="entry name" value="ALKYL_ARYL-SULFATASE BDS1"/>
    <property type="match status" value="1"/>
</dbReference>
<dbReference type="CDD" id="cd07710">
    <property type="entry name" value="arylsulfatase_Sdsa1-like_MBL-fold"/>
    <property type="match status" value="1"/>
</dbReference>
<keyword evidence="9" id="KW-0732">Signal</keyword>
<evidence type="ECO:0000259" key="10">
    <source>
        <dbReference type="SMART" id="SM00849"/>
    </source>
</evidence>
<evidence type="ECO:0000256" key="1">
    <source>
        <dbReference type="ARBA" id="ARBA00001947"/>
    </source>
</evidence>
<proteinExistence type="inferred from homology"/>
<dbReference type="EC" id="3.1.6.21" evidence="6"/>
<evidence type="ECO:0000256" key="3">
    <source>
        <dbReference type="ARBA" id="ARBA00022801"/>
    </source>
</evidence>
<organism evidence="11 12">
    <name type="scientific">Neomesorhizobium albiziae</name>
    <dbReference type="NCBI Taxonomy" id="335020"/>
    <lineage>
        <taxon>Bacteria</taxon>
        <taxon>Pseudomonadati</taxon>
        <taxon>Pseudomonadota</taxon>
        <taxon>Alphaproteobacteria</taxon>
        <taxon>Hyphomicrobiales</taxon>
        <taxon>Phyllobacteriaceae</taxon>
        <taxon>Neomesorhizobium</taxon>
    </lineage>
</organism>
<dbReference type="FunFam" id="3.60.15.30:FF:000001">
    <property type="entry name" value="Alkyl/aryl-sulfatase BDS1"/>
    <property type="match status" value="1"/>
</dbReference>